<dbReference type="Proteomes" id="UP000815677">
    <property type="component" value="Unassembled WGS sequence"/>
</dbReference>
<proteinExistence type="predicted"/>
<sequence length="378" mass="42927">MATSSRETLTAIRARLAELESEKAKLEQLLASYAYPILTLPNEITGLIFTHYVPPYPECPPFSGFGSPTTLSHVCHSWRQIALSMSSLWCAIQYGEFTQAAAVSSWLSRSGDRLLALSFQGYYDDTPAEDVRDLILGCSVRWEHIQLGDGMNLDHSLLAGGTPNLRHLELHVDTIKTRNLRDAPNLRTAIIWDTFHCPRGLLPWSQLTGLILICLTVEQTAMIVSQTPNLRYCELMLEGEYPTALAPPDISLPHLETLVLSKYSDFESGDPVPGEFLLNLITPVLRHLRITDPMLRPDPAVCLSQFVHKVRCPLEDITILGHRSLSKDSYDPWVWRERNQNKSLPEVLFEEGENEWFKEDVSRRSRERLLELSFRESE</sequence>
<name>A0ABQ0LSV7_MYCCL</name>
<keyword evidence="1" id="KW-0175">Coiled coil</keyword>
<reference evidence="2" key="1">
    <citation type="submission" date="2014-09" db="EMBL/GenBank/DDBJ databases">
        <title>Genome sequence of the luminous mushroom Mycena chlorophos for searching fungal bioluminescence genes.</title>
        <authorList>
            <person name="Tanaka Y."/>
            <person name="Kasuga D."/>
            <person name="Oba Y."/>
            <person name="Hase S."/>
            <person name="Sato K."/>
            <person name="Oba Y."/>
            <person name="Sakakibara Y."/>
        </authorList>
    </citation>
    <scope>NUCLEOTIDE SEQUENCE</scope>
</reference>
<dbReference type="EMBL" id="DF848520">
    <property type="protein sequence ID" value="GAT54165.1"/>
    <property type="molecule type" value="Genomic_DNA"/>
</dbReference>
<evidence type="ECO:0000313" key="3">
    <source>
        <dbReference type="Proteomes" id="UP000815677"/>
    </source>
</evidence>
<accession>A0ABQ0LSV7</accession>
<feature type="coiled-coil region" evidence="1">
    <location>
        <begin position="2"/>
        <end position="29"/>
    </location>
</feature>
<organism evidence="2 3">
    <name type="scientific">Mycena chlorophos</name>
    <name type="common">Agaric fungus</name>
    <name type="synonym">Agaricus chlorophos</name>
    <dbReference type="NCBI Taxonomy" id="658473"/>
    <lineage>
        <taxon>Eukaryota</taxon>
        <taxon>Fungi</taxon>
        <taxon>Dikarya</taxon>
        <taxon>Basidiomycota</taxon>
        <taxon>Agaricomycotina</taxon>
        <taxon>Agaricomycetes</taxon>
        <taxon>Agaricomycetidae</taxon>
        <taxon>Agaricales</taxon>
        <taxon>Marasmiineae</taxon>
        <taxon>Mycenaceae</taxon>
        <taxon>Mycena</taxon>
    </lineage>
</organism>
<evidence type="ECO:0000313" key="2">
    <source>
        <dbReference type="EMBL" id="GAT54165.1"/>
    </source>
</evidence>
<evidence type="ECO:0008006" key="4">
    <source>
        <dbReference type="Google" id="ProtNLM"/>
    </source>
</evidence>
<keyword evidence="3" id="KW-1185">Reference proteome</keyword>
<protein>
    <recommendedName>
        <fullName evidence="4">F-box domain-containing protein</fullName>
    </recommendedName>
</protein>
<gene>
    <name evidence="2" type="ORF">MCHLO_11041</name>
</gene>
<evidence type="ECO:0000256" key="1">
    <source>
        <dbReference type="SAM" id="Coils"/>
    </source>
</evidence>